<feature type="region of interest" description="Disordered" evidence="1">
    <location>
        <begin position="1"/>
        <end position="35"/>
    </location>
</feature>
<dbReference type="PANTHER" id="PTHR42085:SF2">
    <property type="entry name" value="F-BOX DOMAIN-CONTAINING PROTEIN"/>
    <property type="match status" value="1"/>
</dbReference>
<feature type="compositionally biased region" description="Polar residues" evidence="1">
    <location>
        <begin position="20"/>
        <end position="30"/>
    </location>
</feature>
<dbReference type="PANTHER" id="PTHR42085">
    <property type="entry name" value="F-BOX DOMAIN-CONTAINING PROTEIN"/>
    <property type="match status" value="1"/>
</dbReference>
<dbReference type="Proteomes" id="UP001168146">
    <property type="component" value="Unassembled WGS sequence"/>
</dbReference>
<organism evidence="2 3">
    <name type="scientific">Friedmanniomyces endolithicus</name>
    <dbReference type="NCBI Taxonomy" id="329885"/>
    <lineage>
        <taxon>Eukaryota</taxon>
        <taxon>Fungi</taxon>
        <taxon>Dikarya</taxon>
        <taxon>Ascomycota</taxon>
        <taxon>Pezizomycotina</taxon>
        <taxon>Dothideomycetes</taxon>
        <taxon>Dothideomycetidae</taxon>
        <taxon>Mycosphaerellales</taxon>
        <taxon>Teratosphaeriaceae</taxon>
        <taxon>Friedmanniomyces</taxon>
    </lineage>
</organism>
<name>A0AAN6JEP4_9PEZI</name>
<proteinExistence type="predicted"/>
<evidence type="ECO:0000313" key="3">
    <source>
        <dbReference type="Proteomes" id="UP001168146"/>
    </source>
</evidence>
<evidence type="ECO:0000256" key="1">
    <source>
        <dbReference type="SAM" id="MobiDB-lite"/>
    </source>
</evidence>
<dbReference type="AlphaFoldDB" id="A0AAN6JEP4"/>
<gene>
    <name evidence="2" type="ORF">LTR82_001701</name>
</gene>
<protein>
    <recommendedName>
        <fullName evidence="4">F-box domain-containing protein</fullName>
    </recommendedName>
</protein>
<accession>A0AAN6JEP4</accession>
<evidence type="ECO:0000313" key="2">
    <source>
        <dbReference type="EMBL" id="KAK0326941.1"/>
    </source>
</evidence>
<dbReference type="InterPro" id="IPR038883">
    <property type="entry name" value="AN11006-like"/>
</dbReference>
<sequence>MFRKLRTASQQWASKRRDNLISTRPSQTPNDNPPAASLLRLPPEIRNQIYDHLASSTTLTIPPVRPRKGPRPTGLLLANKQTHAEFRALLLSQANLLIWISALDFSSVMRMLRSLPPKDREALQRNPRLCISVFLSHVPSREERRALLDWLLFRGEGEGREEGVVFRYDVHFSVRLRPPRPASRYVNGYHMRRELLQTLIWRVEQMVYAVSAQGCVNQELVRMVGDLQACADVLGGMMGDPPPG</sequence>
<reference evidence="2" key="1">
    <citation type="submission" date="2021-12" db="EMBL/GenBank/DDBJ databases">
        <title>Black yeast isolated from Biological Soil Crust.</title>
        <authorList>
            <person name="Kurbessoian T."/>
        </authorList>
    </citation>
    <scope>NUCLEOTIDE SEQUENCE</scope>
    <source>
        <strain evidence="2">CCFEE 5208</strain>
    </source>
</reference>
<comment type="caution">
    <text evidence="2">The sequence shown here is derived from an EMBL/GenBank/DDBJ whole genome shotgun (WGS) entry which is preliminary data.</text>
</comment>
<evidence type="ECO:0008006" key="4">
    <source>
        <dbReference type="Google" id="ProtNLM"/>
    </source>
</evidence>
<dbReference type="EMBL" id="JASUXU010000003">
    <property type="protein sequence ID" value="KAK0326941.1"/>
    <property type="molecule type" value="Genomic_DNA"/>
</dbReference>